<evidence type="ECO:0000313" key="2">
    <source>
        <dbReference type="Proteomes" id="UP000798662"/>
    </source>
</evidence>
<dbReference type="EMBL" id="CM020619">
    <property type="protein sequence ID" value="KAK1865966.1"/>
    <property type="molecule type" value="Genomic_DNA"/>
</dbReference>
<keyword evidence="2" id="KW-1185">Reference proteome</keyword>
<sequence length="224" mass="23985">MQQHRSRSSVSHDQVEAKHTEVRRHHSVTRTTNKRTITHTRRPSKYWLGATSPSHPVIKLPQEPLITPSPPTTAGRRPVSSHSPTPSRGGVNPSTPARRPPCRWRGGDVWAAVTLRSERDGRCRGSTHPQRPRPITPPRPFPHSQYTPQHTVEERTGTNATDAGTTEKRTSTNFADADGGRVVAPAATGEGAAEVATGGGGRLGDNRGDGGGCQATTRAMGGDG</sequence>
<name>A0ACC3C6N2_PYRYE</name>
<organism evidence="1 2">
    <name type="scientific">Pyropia yezoensis</name>
    <name type="common">Susabi-nori</name>
    <name type="synonym">Porphyra yezoensis</name>
    <dbReference type="NCBI Taxonomy" id="2788"/>
    <lineage>
        <taxon>Eukaryota</taxon>
        <taxon>Rhodophyta</taxon>
        <taxon>Bangiophyceae</taxon>
        <taxon>Bangiales</taxon>
        <taxon>Bangiaceae</taxon>
        <taxon>Pyropia</taxon>
    </lineage>
</organism>
<reference evidence="1" key="1">
    <citation type="submission" date="2019-11" db="EMBL/GenBank/DDBJ databases">
        <title>Nori genome reveals adaptations in red seaweeds to the harsh intertidal environment.</title>
        <authorList>
            <person name="Wang D."/>
            <person name="Mao Y."/>
        </authorList>
    </citation>
    <scope>NUCLEOTIDE SEQUENCE</scope>
    <source>
        <tissue evidence="1">Gametophyte</tissue>
    </source>
</reference>
<proteinExistence type="predicted"/>
<evidence type="ECO:0000313" key="1">
    <source>
        <dbReference type="EMBL" id="KAK1865966.1"/>
    </source>
</evidence>
<comment type="caution">
    <text evidence="1">The sequence shown here is derived from an EMBL/GenBank/DDBJ whole genome shotgun (WGS) entry which is preliminary data.</text>
</comment>
<accession>A0ACC3C6N2</accession>
<dbReference type="Proteomes" id="UP000798662">
    <property type="component" value="Chromosome 2"/>
</dbReference>
<gene>
    <name evidence="1" type="ORF">I4F81_008486</name>
</gene>
<protein>
    <submittedName>
        <fullName evidence="1">Uncharacterized protein</fullName>
    </submittedName>
</protein>